<keyword evidence="2" id="KW-1133">Transmembrane helix</keyword>
<sequence>MNGPGPGDHWLWFAAIALIAWLAAVAAIVLIVLLPAKWAITRAAQKDIPRIMGGIPNLLSKATRIADLATGGRGSARTGGGDGIVGDPGAQPDSGGRQP</sequence>
<protein>
    <submittedName>
        <fullName evidence="3">Uncharacterized protein</fullName>
    </submittedName>
</protein>
<dbReference type="EMBL" id="BLPF01000001">
    <property type="protein sequence ID" value="GFJ76481.1"/>
    <property type="molecule type" value="Genomic_DNA"/>
</dbReference>
<reference evidence="3 4" key="1">
    <citation type="submission" date="2020-03" db="EMBL/GenBank/DDBJ databases">
        <title>Whole genome shotgun sequence of Phytohabitans houttuyneae NBRC 108639.</title>
        <authorList>
            <person name="Komaki H."/>
            <person name="Tamura T."/>
        </authorList>
    </citation>
    <scope>NUCLEOTIDE SEQUENCE [LARGE SCALE GENOMIC DNA]</scope>
    <source>
        <strain evidence="3 4">NBRC 108639</strain>
    </source>
</reference>
<evidence type="ECO:0000313" key="3">
    <source>
        <dbReference type="EMBL" id="GFJ76481.1"/>
    </source>
</evidence>
<feature type="compositionally biased region" description="Gly residues" evidence="1">
    <location>
        <begin position="71"/>
        <end position="86"/>
    </location>
</feature>
<evidence type="ECO:0000256" key="1">
    <source>
        <dbReference type="SAM" id="MobiDB-lite"/>
    </source>
</evidence>
<evidence type="ECO:0000256" key="2">
    <source>
        <dbReference type="SAM" id="Phobius"/>
    </source>
</evidence>
<dbReference type="AlphaFoldDB" id="A0A6V8K293"/>
<feature type="region of interest" description="Disordered" evidence="1">
    <location>
        <begin position="70"/>
        <end position="99"/>
    </location>
</feature>
<gene>
    <name evidence="3" type="ORF">Phou_006610</name>
</gene>
<keyword evidence="4" id="KW-1185">Reference proteome</keyword>
<evidence type="ECO:0000313" key="4">
    <source>
        <dbReference type="Proteomes" id="UP000482800"/>
    </source>
</evidence>
<reference evidence="3 4" key="2">
    <citation type="submission" date="2020-03" db="EMBL/GenBank/DDBJ databases">
        <authorList>
            <person name="Ichikawa N."/>
            <person name="Kimura A."/>
            <person name="Kitahashi Y."/>
            <person name="Uohara A."/>
        </authorList>
    </citation>
    <scope>NUCLEOTIDE SEQUENCE [LARGE SCALE GENOMIC DNA]</scope>
    <source>
        <strain evidence="3 4">NBRC 108639</strain>
    </source>
</reference>
<organism evidence="3 4">
    <name type="scientific">Phytohabitans houttuyneae</name>
    <dbReference type="NCBI Taxonomy" id="1076126"/>
    <lineage>
        <taxon>Bacteria</taxon>
        <taxon>Bacillati</taxon>
        <taxon>Actinomycetota</taxon>
        <taxon>Actinomycetes</taxon>
        <taxon>Micromonosporales</taxon>
        <taxon>Micromonosporaceae</taxon>
    </lineage>
</organism>
<comment type="caution">
    <text evidence="3">The sequence shown here is derived from an EMBL/GenBank/DDBJ whole genome shotgun (WGS) entry which is preliminary data.</text>
</comment>
<dbReference type="Proteomes" id="UP000482800">
    <property type="component" value="Unassembled WGS sequence"/>
</dbReference>
<dbReference type="RefSeq" id="WP_173053389.1">
    <property type="nucleotide sequence ID" value="NZ_BAABGO010000050.1"/>
</dbReference>
<feature type="transmembrane region" description="Helical" evidence="2">
    <location>
        <begin position="12"/>
        <end position="36"/>
    </location>
</feature>
<keyword evidence="2" id="KW-0472">Membrane</keyword>
<keyword evidence="2" id="KW-0812">Transmembrane</keyword>
<accession>A0A6V8K293</accession>
<proteinExistence type="predicted"/>
<name>A0A6V8K293_9ACTN</name>